<dbReference type="PROSITE" id="PS51257">
    <property type="entry name" value="PROKAR_LIPOPROTEIN"/>
    <property type="match status" value="1"/>
</dbReference>
<feature type="transmembrane region" description="Helical" evidence="1">
    <location>
        <begin position="72"/>
        <end position="89"/>
    </location>
</feature>
<organism evidence="2 3">
    <name type="scientific">Lactobacillus hominis DSM 23910 = CRBIP 24.179</name>
    <dbReference type="NCBI Taxonomy" id="1423758"/>
    <lineage>
        <taxon>Bacteria</taxon>
        <taxon>Bacillati</taxon>
        <taxon>Bacillota</taxon>
        <taxon>Bacilli</taxon>
        <taxon>Lactobacillales</taxon>
        <taxon>Lactobacillaceae</taxon>
        <taxon>Lactobacillus</taxon>
    </lineage>
</organism>
<dbReference type="Proteomes" id="UP000009320">
    <property type="component" value="Unassembled WGS sequence"/>
</dbReference>
<dbReference type="GeneID" id="82847681"/>
<dbReference type="PATRIC" id="fig|1423758.3.peg.1515"/>
<name>I7LAR2_9LACO</name>
<comment type="caution">
    <text evidence="2">The sequence shown here is derived from an EMBL/GenBank/DDBJ whole genome shotgun (WGS) entry which is preliminary data.</text>
</comment>
<dbReference type="RefSeq" id="WP_008471571.1">
    <property type="nucleotide sequence ID" value="NZ_AYZP01000004.1"/>
</dbReference>
<dbReference type="STRING" id="1423758.FC41_GL001493"/>
<reference evidence="2 3" key="1">
    <citation type="submission" date="2012-06" db="EMBL/GenBank/DDBJ databases">
        <title>Draft Genome Sequence of Lactobacillus hominis Strain CRBIP 24.179T, isolated from human intestine.</title>
        <authorList>
            <person name="Cousin S."/>
            <person name="Ma L."/>
            <person name="Bizet C."/>
            <person name="Loux V."/>
            <person name="Bouchier C."/>
            <person name="Clermont D."/>
            <person name="Creno S."/>
        </authorList>
    </citation>
    <scope>NUCLEOTIDE SEQUENCE [LARGE SCALE GENOMIC DNA]</scope>
    <source>
        <strain evidence="3">CRBIP 24.179T</strain>
    </source>
</reference>
<proteinExistence type="predicted"/>
<accession>I7LAR2</accession>
<keyword evidence="3" id="KW-1185">Reference proteome</keyword>
<evidence type="ECO:0000313" key="2">
    <source>
        <dbReference type="EMBL" id="CCI82474.1"/>
    </source>
</evidence>
<dbReference type="OrthoDB" id="2005058at2"/>
<keyword evidence="1" id="KW-0812">Transmembrane</keyword>
<evidence type="ECO:0008006" key="4">
    <source>
        <dbReference type="Google" id="ProtNLM"/>
    </source>
</evidence>
<protein>
    <recommendedName>
        <fullName evidence="4">Integral membrane protein</fullName>
    </recommendedName>
</protein>
<evidence type="ECO:0000313" key="3">
    <source>
        <dbReference type="Proteomes" id="UP000009320"/>
    </source>
</evidence>
<gene>
    <name evidence="2" type="ORF">BN55_05090</name>
</gene>
<sequence length="118" mass="12649">MRVTKLVIGILLIVLSCWLLIEGLLGGLIGLWQDRNIVSGILEIIMGGLFMGAGIVYICLEKSPYMGGDITGLVLLLIAGLAGIGGGFFNKWLFLYAFISLVIGIGFFAWHMLAGSDD</sequence>
<feature type="transmembrane region" description="Helical" evidence="1">
    <location>
        <begin position="7"/>
        <end position="31"/>
    </location>
</feature>
<feature type="transmembrane region" description="Helical" evidence="1">
    <location>
        <begin position="95"/>
        <end position="113"/>
    </location>
</feature>
<dbReference type="AlphaFoldDB" id="I7LAR2"/>
<evidence type="ECO:0000256" key="1">
    <source>
        <dbReference type="SAM" id="Phobius"/>
    </source>
</evidence>
<dbReference type="eggNOG" id="ENOG50303QK">
    <property type="taxonomic scope" value="Bacteria"/>
</dbReference>
<keyword evidence="1" id="KW-0472">Membrane</keyword>
<keyword evidence="1" id="KW-1133">Transmembrane helix</keyword>
<dbReference type="EMBL" id="CAKE01000025">
    <property type="protein sequence ID" value="CCI82474.1"/>
    <property type="molecule type" value="Genomic_DNA"/>
</dbReference>
<feature type="transmembrane region" description="Helical" evidence="1">
    <location>
        <begin position="37"/>
        <end position="60"/>
    </location>
</feature>